<accession>A0A914HII8</accession>
<name>A0A914HII8_GLORO</name>
<dbReference type="Gene3D" id="2.30.30.30">
    <property type="match status" value="1"/>
</dbReference>
<evidence type="ECO:0000256" key="2">
    <source>
        <dbReference type="ARBA" id="ARBA00022980"/>
    </source>
</evidence>
<reference evidence="10" key="1">
    <citation type="submission" date="2022-11" db="UniProtKB">
        <authorList>
            <consortium name="WormBaseParasite"/>
        </authorList>
    </citation>
    <scope>IDENTIFICATION</scope>
</reference>
<dbReference type="InterPro" id="IPR014722">
    <property type="entry name" value="Rib_uL2_dom2"/>
</dbReference>
<keyword evidence="9" id="KW-1185">Reference proteome</keyword>
<evidence type="ECO:0000259" key="8">
    <source>
        <dbReference type="Pfam" id="PF03868"/>
    </source>
</evidence>
<evidence type="ECO:0000256" key="7">
    <source>
        <dbReference type="ARBA" id="ARBA00046388"/>
    </source>
</evidence>
<dbReference type="GO" id="GO:0002181">
    <property type="term" value="P:cytoplasmic translation"/>
    <property type="evidence" value="ECO:0007669"/>
    <property type="project" value="TreeGrafter"/>
</dbReference>
<comment type="function">
    <text evidence="4">Component of the large ribosomal subunit. The ribosome is a large ribonucleoprotein complex responsible for the synthesis of proteins in the cell.</text>
</comment>
<dbReference type="WBParaSite" id="Gr19_v10_g16950.t1">
    <property type="protein sequence ID" value="Gr19_v10_g16950.t1"/>
    <property type="gene ID" value="Gr19_v10_g16950"/>
</dbReference>
<keyword evidence="3" id="KW-0687">Ribonucleoprotein</keyword>
<dbReference type="InterPro" id="IPR005568">
    <property type="entry name" value="Ribosomal_uL6_N"/>
</dbReference>
<dbReference type="CDD" id="cd13156">
    <property type="entry name" value="KOW_RPL6"/>
    <property type="match status" value="1"/>
</dbReference>
<dbReference type="Pfam" id="PF03868">
    <property type="entry name" value="Ribosomal_L6e_N"/>
    <property type="match status" value="1"/>
</dbReference>
<dbReference type="Pfam" id="PF01159">
    <property type="entry name" value="Ribosomal_L6e"/>
    <property type="match status" value="1"/>
</dbReference>
<feature type="domain" description="Large ribosomal subunit protein uL6 N-terminal" evidence="8">
    <location>
        <begin position="4"/>
        <end position="58"/>
    </location>
</feature>
<dbReference type="GO" id="GO:0003735">
    <property type="term" value="F:structural constituent of ribosome"/>
    <property type="evidence" value="ECO:0007669"/>
    <property type="project" value="InterPro"/>
</dbReference>
<evidence type="ECO:0000256" key="5">
    <source>
        <dbReference type="ARBA" id="ARBA00035233"/>
    </source>
</evidence>
<comment type="similarity">
    <text evidence="1">Belongs to the eukaryotic ribosomal protein eL6 family.</text>
</comment>
<proteinExistence type="inferred from homology"/>
<dbReference type="InterPro" id="IPR000915">
    <property type="entry name" value="60S_ribosomal_eL6"/>
</dbReference>
<dbReference type="SUPFAM" id="SSF50104">
    <property type="entry name" value="Translation proteins SH3-like domain"/>
    <property type="match status" value="1"/>
</dbReference>
<sequence length="251" mass="28535">MTGKTTPRMPRNYQIAPGLQRFTKARMFHAKGMWIKLNKPFEKKTKQVQEAEKFVVKKIGGEKNGGERKVLKTKEPKLLPQVPTIQTKAKNRTKKVPLRKSITPGTILIILAGRHRGKRVIFLKQLPKSGLLLVTGPLKLNATPLRRIAQAFVIATKTKLDISSVNVPENLDDNYFKRRSNKVADKSKAGIFAEGTKQQYAVSDQRKQDQKSVDSQVLEVIRKHSEKKFLFGYLGSRFHLAKGMHPHKMVF</sequence>
<dbReference type="FunFam" id="2.30.30.30:FF:000014">
    <property type="entry name" value="60S ribosomal protein L6"/>
    <property type="match status" value="1"/>
</dbReference>
<evidence type="ECO:0000256" key="4">
    <source>
        <dbReference type="ARBA" id="ARBA00034092"/>
    </source>
</evidence>
<dbReference type="GO" id="GO:0022625">
    <property type="term" value="C:cytosolic large ribosomal subunit"/>
    <property type="evidence" value="ECO:0007669"/>
    <property type="project" value="TreeGrafter"/>
</dbReference>
<evidence type="ECO:0000313" key="9">
    <source>
        <dbReference type="Proteomes" id="UP000887572"/>
    </source>
</evidence>
<comment type="subunit">
    <text evidence="7">Component of the large ribosomal subunit. May bind IPO9 with low affinity.</text>
</comment>
<protein>
    <recommendedName>
        <fullName evidence="5">Large ribosomal subunit protein eL6</fullName>
    </recommendedName>
    <alternativeName>
        <fullName evidence="6">60S ribosomal protein L6</fullName>
    </alternativeName>
</protein>
<evidence type="ECO:0000313" key="10">
    <source>
        <dbReference type="WBParaSite" id="Gr19_v10_g16950.t1"/>
    </source>
</evidence>
<dbReference type="InterPro" id="IPR041997">
    <property type="entry name" value="Ribosomal_eL6_KOW"/>
</dbReference>
<dbReference type="AlphaFoldDB" id="A0A914HII8"/>
<dbReference type="Proteomes" id="UP000887572">
    <property type="component" value="Unplaced"/>
</dbReference>
<dbReference type="InterPro" id="IPR008991">
    <property type="entry name" value="Translation_prot_SH3-like_sf"/>
</dbReference>
<keyword evidence="2" id="KW-0689">Ribosomal protein</keyword>
<evidence type="ECO:0000256" key="6">
    <source>
        <dbReference type="ARBA" id="ARBA00035351"/>
    </source>
</evidence>
<evidence type="ECO:0000256" key="3">
    <source>
        <dbReference type="ARBA" id="ARBA00023274"/>
    </source>
</evidence>
<organism evidence="9 10">
    <name type="scientific">Globodera rostochiensis</name>
    <name type="common">Golden nematode worm</name>
    <name type="synonym">Heterodera rostochiensis</name>
    <dbReference type="NCBI Taxonomy" id="31243"/>
    <lineage>
        <taxon>Eukaryota</taxon>
        <taxon>Metazoa</taxon>
        <taxon>Ecdysozoa</taxon>
        <taxon>Nematoda</taxon>
        <taxon>Chromadorea</taxon>
        <taxon>Rhabditida</taxon>
        <taxon>Tylenchina</taxon>
        <taxon>Tylenchomorpha</taxon>
        <taxon>Tylenchoidea</taxon>
        <taxon>Heteroderidae</taxon>
        <taxon>Heteroderinae</taxon>
        <taxon>Globodera</taxon>
    </lineage>
</organism>
<dbReference type="GO" id="GO:0000027">
    <property type="term" value="P:ribosomal large subunit assembly"/>
    <property type="evidence" value="ECO:0007669"/>
    <property type="project" value="TreeGrafter"/>
</dbReference>
<dbReference type="GO" id="GO:0003723">
    <property type="term" value="F:RNA binding"/>
    <property type="evidence" value="ECO:0007669"/>
    <property type="project" value="TreeGrafter"/>
</dbReference>
<dbReference type="PANTHER" id="PTHR10715">
    <property type="entry name" value="60S RIBOSOMAL PROTEIN L6"/>
    <property type="match status" value="1"/>
</dbReference>
<dbReference type="PANTHER" id="PTHR10715:SF0">
    <property type="entry name" value="LARGE RIBOSOMAL SUBUNIT PROTEIN EL6"/>
    <property type="match status" value="1"/>
</dbReference>
<evidence type="ECO:0000256" key="1">
    <source>
        <dbReference type="ARBA" id="ARBA00010592"/>
    </source>
</evidence>